<feature type="region of interest" description="Disordered" evidence="2">
    <location>
        <begin position="674"/>
        <end position="707"/>
    </location>
</feature>
<keyword evidence="3" id="KW-1133">Transmembrane helix</keyword>
<dbReference type="AlphaFoldDB" id="A0A2T0I6J5"/>
<dbReference type="EMBL" id="PVUH01000011">
    <property type="protein sequence ID" value="PRW90936.1"/>
    <property type="molecule type" value="Genomic_DNA"/>
</dbReference>
<dbReference type="Proteomes" id="UP000239731">
    <property type="component" value="Unassembled WGS sequence"/>
</dbReference>
<reference evidence="5 6" key="1">
    <citation type="submission" date="2018-03" db="EMBL/GenBank/DDBJ databases">
        <title>Blue discolouration in mozzarella cheese caused by Pseudomonas fluorescens.</title>
        <authorList>
            <person name="Chiesa F."/>
            <person name="Dalmasso A."/>
            <person name="Lomonaco S."/>
        </authorList>
    </citation>
    <scope>NUCLEOTIDE SEQUENCE [LARGE SCALE GENOMIC DNA]</scope>
    <source>
        <strain evidence="5 6">11293</strain>
    </source>
</reference>
<keyword evidence="3" id="KW-0812">Transmembrane</keyword>
<gene>
    <name evidence="5" type="ORF">C7A10_18075</name>
</gene>
<accession>A0A2T0I6J5</accession>
<evidence type="ECO:0000256" key="1">
    <source>
        <dbReference type="ARBA" id="ARBA00022612"/>
    </source>
</evidence>
<evidence type="ECO:0000259" key="4">
    <source>
        <dbReference type="Pfam" id="PF10145"/>
    </source>
</evidence>
<feature type="domain" description="Phage tail tape measure protein" evidence="4">
    <location>
        <begin position="93"/>
        <end position="294"/>
    </location>
</feature>
<dbReference type="RefSeq" id="WP_106118182.1">
    <property type="nucleotide sequence ID" value="NZ_PVUH01000011.1"/>
</dbReference>
<organism evidence="5 6">
    <name type="scientific">Pseudomonas fluorescens</name>
    <dbReference type="NCBI Taxonomy" id="294"/>
    <lineage>
        <taxon>Bacteria</taxon>
        <taxon>Pseudomonadati</taxon>
        <taxon>Pseudomonadota</taxon>
        <taxon>Gammaproteobacteria</taxon>
        <taxon>Pseudomonadales</taxon>
        <taxon>Pseudomonadaceae</taxon>
        <taxon>Pseudomonas</taxon>
    </lineage>
</organism>
<evidence type="ECO:0000313" key="5">
    <source>
        <dbReference type="EMBL" id="PRW90936.1"/>
    </source>
</evidence>
<evidence type="ECO:0000256" key="3">
    <source>
        <dbReference type="SAM" id="Phobius"/>
    </source>
</evidence>
<keyword evidence="3" id="KW-0472">Membrane</keyword>
<protein>
    <submittedName>
        <fullName evidence="5">Phage tail tape measure protein</fullName>
    </submittedName>
</protein>
<sequence length="707" mass="74263">MADKFQLKALITGVDKLSPKLAGIQKNVGSFRKNLEKTGLGKIGIKDLVTGGAMAAPFAVGIKSAVAFESEMANVNKVVDFKTPEQFKQMGADITRMSEVLPMAAGDIAKIVAAGGQAGFAQDELLGFAEAAVKMGIAFDQTADQSGDMMATWRTSFKMTQGEVTDLADRINYLGNTGPANTKKISDIVTRIGPLGEVAGLASGQIAALGATMAGVGVEQEVAATGIKNFMLSMTKGASATKAQSQAFKSIRLDSKQVAKSMQTDAQGTILNILERIGKVDAASRVGLLTQLFGSESVTSIASLLTNLDLLKGNLNKVGDASLYAGSMEKEYASRAATTEFNLGRLRNAASNVSKAIGSALLPAVNGVVDAVRPLIIQFAKLVEANPDVVRGVAAAVIAFTALRLGIVSTIVATKLLSFAMKANPIGIIATGIALAAGLIVANWSAVAPYFSAMWDKIRGPTLAAWEMFKAFVSYTPIGLIVDNWGPLTEFFKALWGVVVALSTPVMDFLKTMFDWSPLGLIVKHWEPISGWFKSLWEELRPIIEPMMKFFGGGEGGDGLIKTATAKANSFAEAQRIRNAGEGGGTGEFLQANAAQIVRNQQALRNVTQGGADVSKLLRRPDQAPPVNLLSASNSGSLLARPGTLAAPGSVPQQAAQTNRTQLNGEMNIRFTNAPPGLRVDPPKTNQPGLSVKPSVGYRTVGSGGTQ</sequence>
<dbReference type="PANTHER" id="PTHR37813">
    <property type="entry name" value="FELS-2 PROPHAGE PROTEIN"/>
    <property type="match status" value="1"/>
</dbReference>
<feature type="transmembrane region" description="Helical" evidence="3">
    <location>
        <begin position="393"/>
        <end position="414"/>
    </location>
</feature>
<comment type="caution">
    <text evidence="5">The sequence shown here is derived from an EMBL/GenBank/DDBJ whole genome shotgun (WGS) entry which is preliminary data.</text>
</comment>
<dbReference type="InterPro" id="IPR010090">
    <property type="entry name" value="Phage_tape_meas"/>
</dbReference>
<name>A0A2T0I6J5_PSEFL</name>
<dbReference type="PANTHER" id="PTHR37813:SF1">
    <property type="entry name" value="FELS-2 PROPHAGE PROTEIN"/>
    <property type="match status" value="1"/>
</dbReference>
<evidence type="ECO:0000313" key="6">
    <source>
        <dbReference type="Proteomes" id="UP000239731"/>
    </source>
</evidence>
<dbReference type="NCBIfam" id="TIGR01760">
    <property type="entry name" value="tape_meas_TP901"/>
    <property type="match status" value="1"/>
</dbReference>
<proteinExistence type="predicted"/>
<keyword evidence="1" id="KW-1188">Viral release from host cell</keyword>
<evidence type="ECO:0000256" key="2">
    <source>
        <dbReference type="SAM" id="MobiDB-lite"/>
    </source>
</evidence>
<dbReference type="Pfam" id="PF10145">
    <property type="entry name" value="PhageMin_Tail"/>
    <property type="match status" value="1"/>
</dbReference>
<feature type="transmembrane region" description="Helical" evidence="3">
    <location>
        <begin position="426"/>
        <end position="447"/>
    </location>
</feature>